<dbReference type="Gene3D" id="1.10.167.10">
    <property type="entry name" value="Regulator of G-protein Signalling 4, domain 2"/>
    <property type="match status" value="2"/>
</dbReference>
<organism evidence="9 10">
    <name type="scientific">Naegleria fowleri</name>
    <name type="common">Brain eating amoeba</name>
    <dbReference type="NCBI Taxonomy" id="5763"/>
    <lineage>
        <taxon>Eukaryota</taxon>
        <taxon>Discoba</taxon>
        <taxon>Heterolobosea</taxon>
        <taxon>Tetramitia</taxon>
        <taxon>Eutetramitia</taxon>
        <taxon>Vahlkampfiidae</taxon>
        <taxon>Naegleria</taxon>
    </lineage>
</organism>
<dbReference type="PROSITE" id="PS50221">
    <property type="entry name" value="GAIN_B"/>
    <property type="match status" value="1"/>
</dbReference>
<keyword evidence="3 6" id="KW-1133">Transmembrane helix</keyword>
<evidence type="ECO:0000256" key="3">
    <source>
        <dbReference type="ARBA" id="ARBA00022989"/>
    </source>
</evidence>
<proteinExistence type="predicted"/>
<dbReference type="InterPro" id="IPR046338">
    <property type="entry name" value="GAIN_dom_sf"/>
</dbReference>
<feature type="transmembrane region" description="Helical" evidence="6">
    <location>
        <begin position="627"/>
        <end position="650"/>
    </location>
</feature>
<dbReference type="SMART" id="SM00315">
    <property type="entry name" value="RGS"/>
    <property type="match status" value="2"/>
</dbReference>
<dbReference type="InterPro" id="IPR044926">
    <property type="entry name" value="RGS_subdomain_2"/>
</dbReference>
<dbReference type="PANTHER" id="PTHR10845:SF192">
    <property type="entry name" value="DOUBLE HIT, ISOFORM B"/>
    <property type="match status" value="1"/>
</dbReference>
<name>A0A6A5B8R8_NAEFO</name>
<evidence type="ECO:0000256" key="4">
    <source>
        <dbReference type="ARBA" id="ARBA00023136"/>
    </source>
</evidence>
<evidence type="ECO:0000256" key="2">
    <source>
        <dbReference type="ARBA" id="ARBA00022692"/>
    </source>
</evidence>
<keyword evidence="5" id="KW-1015">Disulfide bond</keyword>
<feature type="transmembrane region" description="Helical" evidence="6">
    <location>
        <begin position="786"/>
        <end position="810"/>
    </location>
</feature>
<feature type="transmembrane region" description="Helical" evidence="6">
    <location>
        <begin position="728"/>
        <end position="750"/>
    </location>
</feature>
<feature type="transmembrane region" description="Helical" evidence="6">
    <location>
        <begin position="1165"/>
        <end position="1187"/>
    </location>
</feature>
<dbReference type="InterPro" id="IPR016137">
    <property type="entry name" value="RGS"/>
</dbReference>
<dbReference type="VEuPathDB" id="AmoebaDB:FDP41_010207"/>
<comment type="caution">
    <text evidence="9">The sequence shown here is derived from an EMBL/GenBank/DDBJ whole genome shotgun (WGS) entry which is preliminary data.</text>
</comment>
<gene>
    <name evidence="9" type="ORF">FDP41_010207</name>
</gene>
<feature type="transmembrane region" description="Helical" evidence="6">
    <location>
        <begin position="536"/>
        <end position="554"/>
    </location>
</feature>
<feature type="transmembrane region" description="Helical" evidence="6">
    <location>
        <begin position="1223"/>
        <end position="1247"/>
    </location>
</feature>
<feature type="transmembrane region" description="Helical" evidence="6">
    <location>
        <begin position="989"/>
        <end position="1007"/>
    </location>
</feature>
<dbReference type="VEuPathDB" id="AmoebaDB:NF0002510"/>
<dbReference type="InterPro" id="IPR036305">
    <property type="entry name" value="RGS_sf"/>
</dbReference>
<feature type="domain" description="GAIN-B" evidence="8">
    <location>
        <begin position="338"/>
        <end position="504"/>
    </location>
</feature>
<keyword evidence="10" id="KW-1185">Reference proteome</keyword>
<dbReference type="SMART" id="SM00303">
    <property type="entry name" value="GPS"/>
    <property type="match status" value="1"/>
</dbReference>
<dbReference type="OrthoDB" id="5967883at2759"/>
<dbReference type="GeneID" id="68117422"/>
<dbReference type="PANTHER" id="PTHR10845">
    <property type="entry name" value="REGULATOR OF G PROTEIN SIGNALING"/>
    <property type="match status" value="1"/>
</dbReference>
<accession>A0A6A5B8R8</accession>
<dbReference type="RefSeq" id="XP_044556247.1">
    <property type="nucleotide sequence ID" value="XM_044700480.1"/>
</dbReference>
<dbReference type="SUPFAM" id="SSF48097">
    <property type="entry name" value="Regulator of G-protein signaling, RGS"/>
    <property type="match status" value="2"/>
</dbReference>
<sequence length="1426" mass="161550">MRNDPTLTISFIPSTTYVNDTSGKPKLSVTISNYLSLLQANFSYQIFQEVGGSNISITPQLSTSTLTAIWDNIFSPPRFEIVLPPVFTMAGNYSAQVLAKKLNGQNINSWSTNKMIIKSYDEFTSFDNLRKLSLVDLEQASTNSLLYALTSKKQKLLDSLTMALCAMNPNTSSLHDTKSLVNSFKSVSSFKKDLTQMSVGGITDFISDYSKIMVSLSKNYASNQSSNSEVDSISSYIDTVQDVLDIISNCMTALQSYTNDKYSSVIENMISVTALTTNTTDPHVLKNEAFEVVILPDLTNQTSNQPLALNGSITIATPDSLISKTAQSGKKLSLGSVKYLYSSKIVPSQTVQFEFNSTTTTIIADTSQDLLNTIQSLSNNFTSNSTLSTNNSSSSTPFVRVSISPIISVEYLQNGLITALTNLSKPIRMNFPAVNTSMISQIEQFTKPFNLKYNFICMYWNETLKAWKSNGCVTLQKSSDSITCECDHTTKFTSFIEFSQATQNAFSNIVSDSITLSINNGTSNISYDSVNIIRDVSAMVVVTLVSLAIWNFVLNHLRYILFRYMYEIMFNERQVSLQQVSPFLKLISRKRFMMLSNCAMSVCVIAYFVIFISLTRTSVIISTTYSWIMSLSFFVFVMIMTICLIGIYLFDIYMEFKYKQISSEMQNVGKDVLSNATSQTSKLENFVQGITKSFPKTGVKGVQVNLNFYSTSSFLRRLQHFFSTNDRLFFRLEAVIFFTSIVFYIVAYALGFSVLSNSSTSSITSTYSQITTSDDMNTILQLAFNLVFQTLFEAGFIISFGGLVFIGAFIKNSKNVSTRDASSSTTMNMDQNEQDDVSKLLKNPSAKKVFEQFCKLEFSLENVIMWSKVEKLKDLLKTHADRDLYQKIIEELEDWNECHFSSSSRFEINFSSQTREKFEKVRKELNAHHHGQSSDELLKQSRWIFPYLSLIALFIENAFSNIVSDSITLSINNGTSNISYDSVNIIRDVSAMVVVTLVSLAIWNFVLNHLRYILFRYMYEIMFNERQVSLQQVSPFLKLISRKRFMMLSNCAMSVCVIAYFVIFISLTRTSVIISTTYSWIMSLSFFVFVMIMTICLIGIYLFDIYMEFKYKQISSEMQNVGKDVLSNATSQTSKLENFVQGITKSFPKTGVKRLQHFFSTNDRLFFRLEAVIFFTSIVFYIVAYALGFSVLSNSSTSSITSTYSQITTSDDMNTILQLAFNLVFQTLFEAGFIISFGGLVFIGAFIKNSKNVSTRDASSSTTMNMDQNEQDDVSKLLKNPSAKKVFEQFCKLEFSLENVIMWSKVEKLKDLLKTHADRDLYQKIIEELEDWNECHFSSSSRFEINFSSQTREKFEKVRKELNAHHHGQSSDELLKQVSDFAQSANLELLLNLNDTYSRFILTSEYKALSSIEEIVTELNENNKFQ</sequence>
<dbReference type="VEuPathDB" id="AmoebaDB:NF0121550"/>
<dbReference type="Pfam" id="PF01825">
    <property type="entry name" value="GPS"/>
    <property type="match status" value="1"/>
</dbReference>
<evidence type="ECO:0000256" key="6">
    <source>
        <dbReference type="SAM" id="Phobius"/>
    </source>
</evidence>
<evidence type="ECO:0000313" key="10">
    <source>
        <dbReference type="Proteomes" id="UP000444721"/>
    </source>
</evidence>
<dbReference type="VEuPathDB" id="AmoebaDB:NfTy_035060"/>
<dbReference type="Gene3D" id="2.60.220.50">
    <property type="match status" value="1"/>
</dbReference>
<feature type="transmembrane region" description="Helical" evidence="6">
    <location>
        <begin position="1080"/>
        <end position="1103"/>
    </location>
</feature>
<evidence type="ECO:0000259" key="8">
    <source>
        <dbReference type="PROSITE" id="PS50221"/>
    </source>
</evidence>
<reference evidence="9 10" key="1">
    <citation type="journal article" date="2019" name="Sci. Rep.">
        <title>Nanopore sequencing improves the draft genome of the human pathogenic amoeba Naegleria fowleri.</title>
        <authorList>
            <person name="Liechti N."/>
            <person name="Schurch N."/>
            <person name="Bruggmann R."/>
            <person name="Wittwer M."/>
        </authorList>
    </citation>
    <scope>NUCLEOTIDE SEQUENCE [LARGE SCALE GENOMIC DNA]</scope>
    <source>
        <strain evidence="9 10">ATCC 30894</strain>
    </source>
</reference>
<keyword evidence="4 6" id="KW-0472">Membrane</keyword>
<dbReference type="InterPro" id="IPR057244">
    <property type="entry name" value="GAIN_B"/>
</dbReference>
<feature type="domain" description="RGS" evidence="7">
    <location>
        <begin position="1273"/>
        <end position="1410"/>
    </location>
</feature>
<evidence type="ECO:0000259" key="7">
    <source>
        <dbReference type="PROSITE" id="PS50132"/>
    </source>
</evidence>
<evidence type="ECO:0000256" key="5">
    <source>
        <dbReference type="ARBA" id="ARBA00023157"/>
    </source>
</evidence>
<feature type="transmembrane region" description="Helical" evidence="6">
    <location>
        <begin position="1045"/>
        <end position="1068"/>
    </location>
</feature>
<evidence type="ECO:0000313" key="9">
    <source>
        <dbReference type="EMBL" id="KAF0971531.1"/>
    </source>
</evidence>
<feature type="transmembrane region" description="Helical" evidence="6">
    <location>
        <begin position="944"/>
        <end position="963"/>
    </location>
</feature>
<feature type="domain" description="RGS" evidence="7">
    <location>
        <begin position="836"/>
        <end position="873"/>
    </location>
</feature>
<dbReference type="GO" id="GO:0016020">
    <property type="term" value="C:membrane"/>
    <property type="evidence" value="ECO:0007669"/>
    <property type="project" value="UniProtKB-SubCell"/>
</dbReference>
<keyword evidence="2 6" id="KW-0812">Transmembrane</keyword>
<evidence type="ECO:0000256" key="1">
    <source>
        <dbReference type="ARBA" id="ARBA00004370"/>
    </source>
</evidence>
<dbReference type="Pfam" id="PF00615">
    <property type="entry name" value="RGS"/>
    <property type="match status" value="2"/>
</dbReference>
<dbReference type="InterPro" id="IPR000203">
    <property type="entry name" value="GPS"/>
</dbReference>
<dbReference type="PROSITE" id="PS50132">
    <property type="entry name" value="RGS"/>
    <property type="match status" value="2"/>
</dbReference>
<protein>
    <recommendedName>
        <fullName evidence="11">GPS domain-containing protein</fullName>
    </recommendedName>
</protein>
<comment type="subcellular location">
    <subcellularLocation>
        <location evidence="1">Membrane</location>
    </subcellularLocation>
</comment>
<dbReference type="EMBL" id="VFQX01000077">
    <property type="protein sequence ID" value="KAF0971531.1"/>
    <property type="molecule type" value="Genomic_DNA"/>
</dbReference>
<dbReference type="VEuPathDB" id="AmoebaDB:NfTy_090750"/>
<dbReference type="Proteomes" id="UP000444721">
    <property type="component" value="Unassembled WGS sequence"/>
</dbReference>
<feature type="transmembrane region" description="Helical" evidence="6">
    <location>
        <begin position="592"/>
        <end position="615"/>
    </location>
</feature>
<evidence type="ECO:0008006" key="11">
    <source>
        <dbReference type="Google" id="ProtNLM"/>
    </source>
</evidence>